<dbReference type="SMART" id="SM00283">
    <property type="entry name" value="MA"/>
    <property type="match status" value="1"/>
</dbReference>
<dbReference type="AlphaFoldDB" id="A0A1T4ND86"/>
<keyword evidence="2 4" id="KW-0807">Transducer</keyword>
<dbReference type="Gene3D" id="1.10.287.950">
    <property type="entry name" value="Methyl-accepting chemotaxis protein"/>
    <property type="match status" value="1"/>
</dbReference>
<evidence type="ECO:0000259" key="8">
    <source>
        <dbReference type="PROSITE" id="PS50885"/>
    </source>
</evidence>
<name>A0A1T4ND86_VIBCI</name>
<evidence type="ECO:0000256" key="2">
    <source>
        <dbReference type="ARBA" id="ARBA00023224"/>
    </source>
</evidence>
<dbReference type="GO" id="GO:0007165">
    <property type="term" value="P:signal transduction"/>
    <property type="evidence" value="ECO:0007669"/>
    <property type="project" value="UniProtKB-KW"/>
</dbReference>
<dbReference type="InterPro" id="IPR004089">
    <property type="entry name" value="MCPsignal_dom"/>
</dbReference>
<dbReference type="GO" id="GO:0006935">
    <property type="term" value="P:chemotaxis"/>
    <property type="evidence" value="ECO:0007669"/>
    <property type="project" value="InterPro"/>
</dbReference>
<dbReference type="PRINTS" id="PR00260">
    <property type="entry name" value="CHEMTRNSDUCR"/>
</dbReference>
<dbReference type="SMART" id="SM00304">
    <property type="entry name" value="HAMP"/>
    <property type="match status" value="1"/>
</dbReference>
<keyword evidence="6" id="KW-0812">Transmembrane</keyword>
<dbReference type="EMBL" id="FUXB01000005">
    <property type="protein sequence ID" value="SJZ77291.1"/>
    <property type="molecule type" value="Genomic_DNA"/>
</dbReference>
<dbReference type="CDD" id="cd06225">
    <property type="entry name" value="HAMP"/>
    <property type="match status" value="1"/>
</dbReference>
<evidence type="ECO:0000256" key="6">
    <source>
        <dbReference type="SAM" id="Phobius"/>
    </source>
</evidence>
<protein>
    <submittedName>
        <fullName evidence="9">HAMP domain-containing protein</fullName>
    </submittedName>
</protein>
<organism evidence="9 10">
    <name type="scientific">Vibrio cincinnatiensis DSM 19608</name>
    <dbReference type="NCBI Taxonomy" id="1123491"/>
    <lineage>
        <taxon>Bacteria</taxon>
        <taxon>Pseudomonadati</taxon>
        <taxon>Pseudomonadota</taxon>
        <taxon>Gammaproteobacteria</taxon>
        <taxon>Vibrionales</taxon>
        <taxon>Vibrionaceae</taxon>
        <taxon>Vibrio</taxon>
    </lineage>
</organism>
<feature type="coiled-coil region" evidence="5">
    <location>
        <begin position="540"/>
        <end position="567"/>
    </location>
</feature>
<keyword evidence="10" id="KW-1185">Reference proteome</keyword>
<evidence type="ECO:0000259" key="7">
    <source>
        <dbReference type="PROSITE" id="PS50111"/>
    </source>
</evidence>
<dbReference type="GO" id="GO:0004888">
    <property type="term" value="F:transmembrane signaling receptor activity"/>
    <property type="evidence" value="ECO:0007669"/>
    <property type="project" value="InterPro"/>
</dbReference>
<dbReference type="Proteomes" id="UP000190834">
    <property type="component" value="Unassembled WGS sequence"/>
</dbReference>
<feature type="transmembrane region" description="Helical" evidence="6">
    <location>
        <begin position="6"/>
        <end position="29"/>
    </location>
</feature>
<feature type="domain" description="Methyl-accepting transducer" evidence="7">
    <location>
        <begin position="392"/>
        <end position="628"/>
    </location>
</feature>
<dbReference type="SUPFAM" id="SSF58104">
    <property type="entry name" value="Methyl-accepting chemotaxis protein (MCP) signaling domain"/>
    <property type="match status" value="1"/>
</dbReference>
<accession>A0A1T4ND86</accession>
<dbReference type="Pfam" id="PF00015">
    <property type="entry name" value="MCPsignal"/>
    <property type="match status" value="1"/>
</dbReference>
<comment type="subcellular location">
    <subcellularLocation>
        <location evidence="1">Membrane</location>
    </subcellularLocation>
</comment>
<reference evidence="10" key="1">
    <citation type="submission" date="2017-02" db="EMBL/GenBank/DDBJ databases">
        <authorList>
            <person name="Varghese N."/>
            <person name="Submissions S."/>
        </authorList>
    </citation>
    <scope>NUCLEOTIDE SEQUENCE [LARGE SCALE GENOMIC DNA]</scope>
    <source>
        <strain evidence="10">DSM 19608</strain>
    </source>
</reference>
<dbReference type="PROSITE" id="PS50111">
    <property type="entry name" value="CHEMOTAXIS_TRANSDUC_2"/>
    <property type="match status" value="1"/>
</dbReference>
<dbReference type="PANTHER" id="PTHR32089">
    <property type="entry name" value="METHYL-ACCEPTING CHEMOTAXIS PROTEIN MCPB"/>
    <property type="match status" value="1"/>
</dbReference>
<keyword evidence="6" id="KW-1133">Transmembrane helix</keyword>
<feature type="domain" description="HAMP" evidence="8">
    <location>
        <begin position="335"/>
        <end position="387"/>
    </location>
</feature>
<dbReference type="GO" id="GO:0016020">
    <property type="term" value="C:membrane"/>
    <property type="evidence" value="ECO:0007669"/>
    <property type="project" value="UniProtKB-SubCell"/>
</dbReference>
<dbReference type="FunFam" id="1.10.287.950:FF:000001">
    <property type="entry name" value="Methyl-accepting chemotaxis sensory transducer"/>
    <property type="match status" value="1"/>
</dbReference>
<comment type="similarity">
    <text evidence="3">Belongs to the methyl-accepting chemotaxis (MCP) protein family.</text>
</comment>
<feature type="transmembrane region" description="Helical" evidence="6">
    <location>
        <begin position="312"/>
        <end position="334"/>
    </location>
</feature>
<dbReference type="InterPro" id="IPR003660">
    <property type="entry name" value="HAMP_dom"/>
</dbReference>
<gene>
    <name evidence="9" type="ORF">SAMN02745782_01331</name>
</gene>
<dbReference type="PROSITE" id="PS50885">
    <property type="entry name" value="HAMP"/>
    <property type="match status" value="1"/>
</dbReference>
<dbReference type="OrthoDB" id="5579179at2"/>
<evidence type="ECO:0000256" key="4">
    <source>
        <dbReference type="PROSITE-ProRule" id="PRU00284"/>
    </source>
</evidence>
<proteinExistence type="inferred from homology"/>
<evidence type="ECO:0000256" key="5">
    <source>
        <dbReference type="SAM" id="Coils"/>
    </source>
</evidence>
<evidence type="ECO:0000256" key="3">
    <source>
        <dbReference type="ARBA" id="ARBA00029447"/>
    </source>
</evidence>
<sequence length="669" mass="74763">MQLNLIVSRVYLGFFILIFIMLFSAVVLLKGNEEINANLEFMTQESTPLMLGSGELTISFLNINRSLNSYLSAMYVDELDSLREAVHANIQLYEKKLDWFEIIASKDADVSLRFHRIKETSIESFRNITQVLESYSRYLELREQNIDQQSLFQSLAIQLNSNLLGNLAKTTGHQEREVVEVLLTQVGLLLGEANETFSLQDVMETRGIARRFNGRKERFDEAILALKSSSPSFFQQSEASLTLLEHHIFSPNGVVGQHLTIVELYEQLQRQRESIKKDIDTQLDNMDALSAYAAQTAEQRYLESSARAEKTLILLTIISLLSIIMALLIGFSIANMIRKPSQRLQEVLDKVASKDLTQRIQLSTKNELGWVATKVNLVIDDLSHIIKQIRGAATQLNDASLENQQTSEALNRTIGEQTSQTALIATAMEEIESAVHNIACSANQTLSIVTTAVVDSTSGQAMMQENVQRLDHLSQRLNDSTQTIQRLECECVGIESILDVISGISEQTNLLALNAAIEAARAGEQGRGFSVVADEVRVLAAKTTASTQEIQHKIEQLQNRAALAVKQMTACVGDMSHCIAQTHDVSLSLSHVHGQLNQIEDRSHQIASATTQHQLVAEEVTHTVSQIQTLANQNLLRSQQLTEHSQRLERMAEHQSRLTELFKLSDNTQ</sequence>
<dbReference type="Pfam" id="PF00672">
    <property type="entry name" value="HAMP"/>
    <property type="match status" value="1"/>
</dbReference>
<dbReference type="InterPro" id="IPR004090">
    <property type="entry name" value="Chemotax_Me-accpt_rcpt"/>
</dbReference>
<dbReference type="RefSeq" id="WP_078925729.1">
    <property type="nucleotide sequence ID" value="NZ_FUXB01000005.1"/>
</dbReference>
<evidence type="ECO:0000313" key="10">
    <source>
        <dbReference type="Proteomes" id="UP000190834"/>
    </source>
</evidence>
<dbReference type="GeneID" id="70584194"/>
<keyword evidence="5" id="KW-0175">Coiled coil</keyword>
<evidence type="ECO:0000256" key="1">
    <source>
        <dbReference type="ARBA" id="ARBA00004370"/>
    </source>
</evidence>
<keyword evidence="6" id="KW-0472">Membrane</keyword>
<dbReference type="STRING" id="1123491.SAMN02745782_01331"/>
<evidence type="ECO:0000313" key="9">
    <source>
        <dbReference type="EMBL" id="SJZ77291.1"/>
    </source>
</evidence>
<dbReference type="PANTHER" id="PTHR32089:SF70">
    <property type="entry name" value="ENERGY TAXIS MODULATING METHYL ACCEPTING SENSORY TRANSDUCER"/>
    <property type="match status" value="1"/>
</dbReference>